<feature type="compositionally biased region" description="Low complexity" evidence="1">
    <location>
        <begin position="308"/>
        <end position="325"/>
    </location>
</feature>
<evidence type="ECO:0000313" key="3">
    <source>
        <dbReference type="Proteomes" id="UP001316803"/>
    </source>
</evidence>
<proteinExistence type="predicted"/>
<sequence length="485" mass="53736">MSNTVTKTRTRTKAKRISDVSAKPHTRAERRKNELKLRIKELNNTSNIRTLPVTRSPLSLPSPFKHLPKPEKREQSRATSKSTIPSKRGVRGSVASFGSGPSSSGPSGSGSDVKHTSTETSDHSRSSKDSGRRVPGPSSELEVVHRTQGGRAGKSSLVRREVTNTSKHKKRPKKLSLDNLQKTEKLHNQLNGIRAVRGSPTSAQARNSPGHEALPELSNMLTEDYIPLPQEDFDLASIPLTEAPLPPPRRRSEDHLSPKSLRQARLKQLSQTIREIDDELGAPPQPRDHHCPPLVRSHYDVPQTPFNSQEPQASAPSGPSQPTSPHTTHQPKRKPNVHIRLASLSHERIIGLANQGYIIDILPSVAVRNLPLDTRTRVLINRYISRPSGATITRFGPREARHVNAESTFEQWCYISRLNMSDIGANGRRRSNNAAGFDGGKDEKHNVVLVPLTTEMANELRDGLYNGPKQEKVMMRRRSLGSEVA</sequence>
<feature type="compositionally biased region" description="Basic and acidic residues" evidence="1">
    <location>
        <begin position="31"/>
        <end position="41"/>
    </location>
</feature>
<dbReference type="EMBL" id="JAKLMC020000007">
    <property type="protein sequence ID" value="KAK5955027.1"/>
    <property type="molecule type" value="Genomic_DNA"/>
</dbReference>
<reference evidence="2 3" key="1">
    <citation type="submission" date="2022-12" db="EMBL/GenBank/DDBJ databases">
        <title>Genomic features and morphological characterization of a novel Knufia sp. strain isolated from spacecraft assembly facility.</title>
        <authorList>
            <person name="Teixeira M."/>
            <person name="Chander A.M."/>
            <person name="Stajich J.E."/>
            <person name="Venkateswaran K."/>
        </authorList>
    </citation>
    <scope>NUCLEOTIDE SEQUENCE [LARGE SCALE GENOMIC DNA]</scope>
    <source>
        <strain evidence="2 3">FJI-L2-BK-P2</strain>
    </source>
</reference>
<evidence type="ECO:0000313" key="2">
    <source>
        <dbReference type="EMBL" id="KAK5955027.1"/>
    </source>
</evidence>
<feature type="compositionally biased region" description="Basic and acidic residues" evidence="1">
    <location>
        <begin position="112"/>
        <end position="132"/>
    </location>
</feature>
<keyword evidence="3" id="KW-1185">Reference proteome</keyword>
<organism evidence="2 3">
    <name type="scientific">Knufia fluminis</name>
    <dbReference type="NCBI Taxonomy" id="191047"/>
    <lineage>
        <taxon>Eukaryota</taxon>
        <taxon>Fungi</taxon>
        <taxon>Dikarya</taxon>
        <taxon>Ascomycota</taxon>
        <taxon>Pezizomycotina</taxon>
        <taxon>Eurotiomycetes</taxon>
        <taxon>Chaetothyriomycetidae</taxon>
        <taxon>Chaetothyriales</taxon>
        <taxon>Trichomeriaceae</taxon>
        <taxon>Knufia</taxon>
    </lineage>
</organism>
<feature type="region of interest" description="Disordered" evidence="1">
    <location>
        <begin position="278"/>
        <end position="335"/>
    </location>
</feature>
<feature type="region of interest" description="Disordered" evidence="1">
    <location>
        <begin position="1"/>
        <end position="218"/>
    </location>
</feature>
<feature type="compositionally biased region" description="Low complexity" evidence="1">
    <location>
        <begin position="92"/>
        <end position="111"/>
    </location>
</feature>
<protein>
    <submittedName>
        <fullName evidence="2">Uncharacterized protein</fullName>
    </submittedName>
</protein>
<comment type="caution">
    <text evidence="2">The sequence shown here is derived from an EMBL/GenBank/DDBJ whole genome shotgun (WGS) entry which is preliminary data.</text>
</comment>
<dbReference type="AlphaFoldDB" id="A0AAN8IPF0"/>
<evidence type="ECO:0000256" key="1">
    <source>
        <dbReference type="SAM" id="MobiDB-lite"/>
    </source>
</evidence>
<name>A0AAN8IPF0_9EURO</name>
<dbReference type="Proteomes" id="UP001316803">
    <property type="component" value="Unassembled WGS sequence"/>
</dbReference>
<feature type="region of interest" description="Disordered" evidence="1">
    <location>
        <begin position="237"/>
        <end position="264"/>
    </location>
</feature>
<gene>
    <name evidence="2" type="ORF">OHC33_003706</name>
</gene>
<accession>A0AAN8IPF0</accession>